<dbReference type="RefSeq" id="WP_310031429.1">
    <property type="nucleotide sequence ID" value="NZ_JAVDRL010000006.1"/>
</dbReference>
<dbReference type="EMBL" id="JAVDRL010000006">
    <property type="protein sequence ID" value="MDR6531486.1"/>
    <property type="molecule type" value="Genomic_DNA"/>
</dbReference>
<gene>
    <name evidence="3" type="ORF">J2800_002233</name>
</gene>
<evidence type="ECO:0000256" key="2">
    <source>
        <dbReference type="ARBA" id="ARBA00022908"/>
    </source>
</evidence>
<protein>
    <submittedName>
        <fullName evidence="3">Integrase</fullName>
    </submittedName>
</protein>
<keyword evidence="2" id="KW-0229">DNA integration</keyword>
<reference evidence="3 4" key="1">
    <citation type="submission" date="2023-07" db="EMBL/GenBank/DDBJ databases">
        <title>Sorghum-associated microbial communities from plants grown in Nebraska, USA.</title>
        <authorList>
            <person name="Schachtman D."/>
        </authorList>
    </citation>
    <scope>NUCLEOTIDE SEQUENCE [LARGE SCALE GENOMIC DNA]</scope>
    <source>
        <strain evidence="3 4">DS2154</strain>
    </source>
</reference>
<dbReference type="InterPro" id="IPR011010">
    <property type="entry name" value="DNA_brk_join_enz"/>
</dbReference>
<evidence type="ECO:0000256" key="1">
    <source>
        <dbReference type="ARBA" id="ARBA00008857"/>
    </source>
</evidence>
<comment type="caution">
    <text evidence="3">The sequence shown here is derived from an EMBL/GenBank/DDBJ whole genome shotgun (WGS) entry which is preliminary data.</text>
</comment>
<dbReference type="Proteomes" id="UP001262754">
    <property type="component" value="Unassembled WGS sequence"/>
</dbReference>
<dbReference type="InterPro" id="IPR050808">
    <property type="entry name" value="Phage_Integrase"/>
</dbReference>
<dbReference type="SUPFAM" id="SSF56349">
    <property type="entry name" value="DNA breaking-rejoining enzymes"/>
    <property type="match status" value="1"/>
</dbReference>
<sequence>MEIVEAQLDGGKGYVFAGPKPGRPLSSMAMAMLLRRMKSDITVHGFRSTFRDWASETTGFSHEVCEMALAHTIANKAEAAYRRGDLFDKRRKLMEAWTGYCAAQKAGKVVQLRRGSAD</sequence>
<organism evidence="3 4">
    <name type="scientific">Caulobacter rhizosphaerae</name>
    <dbReference type="NCBI Taxonomy" id="2010972"/>
    <lineage>
        <taxon>Bacteria</taxon>
        <taxon>Pseudomonadati</taxon>
        <taxon>Pseudomonadota</taxon>
        <taxon>Alphaproteobacteria</taxon>
        <taxon>Caulobacterales</taxon>
        <taxon>Caulobacteraceae</taxon>
        <taxon>Caulobacter</taxon>
    </lineage>
</organism>
<evidence type="ECO:0000313" key="4">
    <source>
        <dbReference type="Proteomes" id="UP001262754"/>
    </source>
</evidence>
<accession>A0ABU1MZ75</accession>
<dbReference type="PANTHER" id="PTHR30629">
    <property type="entry name" value="PROPHAGE INTEGRASE"/>
    <property type="match status" value="1"/>
</dbReference>
<evidence type="ECO:0000313" key="3">
    <source>
        <dbReference type="EMBL" id="MDR6531486.1"/>
    </source>
</evidence>
<keyword evidence="4" id="KW-1185">Reference proteome</keyword>
<dbReference type="PANTHER" id="PTHR30629:SF2">
    <property type="entry name" value="PROPHAGE INTEGRASE INTS-RELATED"/>
    <property type="match status" value="1"/>
</dbReference>
<comment type="similarity">
    <text evidence="1">Belongs to the 'phage' integrase family.</text>
</comment>
<name>A0ABU1MZ75_9CAUL</name>
<proteinExistence type="inferred from homology"/>